<name>A0A245ZJ35_9SPHN</name>
<dbReference type="RefSeq" id="WP_088333866.1">
    <property type="nucleotide sequence ID" value="NZ_NBBJ01000003.1"/>
</dbReference>
<dbReference type="EMBL" id="NBBJ01000003">
    <property type="protein sequence ID" value="OWK29749.1"/>
    <property type="molecule type" value="Genomic_DNA"/>
</dbReference>
<dbReference type="AlphaFoldDB" id="A0A245ZJ35"/>
<dbReference type="Proteomes" id="UP000197783">
    <property type="component" value="Unassembled WGS sequence"/>
</dbReference>
<organism evidence="3 4">
    <name type="scientific">Sphingomonas mucosissima</name>
    <dbReference type="NCBI Taxonomy" id="370959"/>
    <lineage>
        <taxon>Bacteria</taxon>
        <taxon>Pseudomonadati</taxon>
        <taxon>Pseudomonadota</taxon>
        <taxon>Alphaproteobacteria</taxon>
        <taxon>Sphingomonadales</taxon>
        <taxon>Sphingomonadaceae</taxon>
        <taxon>Sphingomonas</taxon>
    </lineage>
</organism>
<evidence type="ECO:0000259" key="2">
    <source>
        <dbReference type="Pfam" id="PF08327"/>
    </source>
</evidence>
<comment type="similarity">
    <text evidence="1">Belongs to the AHA1 family.</text>
</comment>
<proteinExistence type="inferred from homology"/>
<evidence type="ECO:0000313" key="3">
    <source>
        <dbReference type="EMBL" id="OWK29749.1"/>
    </source>
</evidence>
<dbReference type="OrthoDB" id="9805228at2"/>
<dbReference type="InterPro" id="IPR023393">
    <property type="entry name" value="START-like_dom_sf"/>
</dbReference>
<comment type="caution">
    <text evidence="3">The sequence shown here is derived from an EMBL/GenBank/DDBJ whole genome shotgun (WGS) entry which is preliminary data.</text>
</comment>
<keyword evidence="4" id="KW-1185">Reference proteome</keyword>
<accession>A0A245ZJ35</accession>
<dbReference type="Gene3D" id="3.30.530.20">
    <property type="match status" value="1"/>
</dbReference>
<evidence type="ECO:0000313" key="4">
    <source>
        <dbReference type="Proteomes" id="UP000197783"/>
    </source>
</evidence>
<feature type="domain" description="Activator of Hsp90 ATPase homologue 1/2-like C-terminal" evidence="2">
    <location>
        <begin position="11"/>
        <end position="143"/>
    </location>
</feature>
<sequence>MHELKIERLIDAPIATVWRAWTEHFAEWFVPRPWSVEVIEQDLRAGGRSAMVMRGPNGEEQPSEGVYLEVVPERLIVSTDAFLPGWMPAGPFMVRIDSFADQGGKTRYTAIARHWTKDARDQHEAMGFEAGWNAATDQLEEVVARIK</sequence>
<dbReference type="SUPFAM" id="SSF55961">
    <property type="entry name" value="Bet v1-like"/>
    <property type="match status" value="1"/>
</dbReference>
<dbReference type="Pfam" id="PF08327">
    <property type="entry name" value="AHSA1"/>
    <property type="match status" value="1"/>
</dbReference>
<dbReference type="CDD" id="cd08896">
    <property type="entry name" value="SRPBCC_CalC_Aha1-like_3"/>
    <property type="match status" value="1"/>
</dbReference>
<evidence type="ECO:0000256" key="1">
    <source>
        <dbReference type="ARBA" id="ARBA00006817"/>
    </source>
</evidence>
<protein>
    <recommendedName>
        <fullName evidence="2">Activator of Hsp90 ATPase homologue 1/2-like C-terminal domain-containing protein</fullName>
    </recommendedName>
</protein>
<dbReference type="InterPro" id="IPR013538">
    <property type="entry name" value="ASHA1/2-like_C"/>
</dbReference>
<gene>
    <name evidence="3" type="ORF">SPMU_21690</name>
</gene>
<reference evidence="3 4" key="1">
    <citation type="submission" date="2017-03" db="EMBL/GenBank/DDBJ databases">
        <title>Genome sequence of Sphingomonas mucosissima DSM 17494.</title>
        <authorList>
            <person name="Poehlein A."/>
            <person name="Wuebbeler J.H."/>
            <person name="Steinbuechel A."/>
            <person name="Daniel R."/>
        </authorList>
    </citation>
    <scope>NUCLEOTIDE SEQUENCE [LARGE SCALE GENOMIC DNA]</scope>
    <source>
        <strain evidence="3 4">DSM 17494</strain>
    </source>
</reference>